<dbReference type="Pfam" id="PF00680">
    <property type="entry name" value="RdRP_1"/>
    <property type="match status" value="1"/>
</dbReference>
<dbReference type="InterPro" id="IPR024387">
    <property type="entry name" value="Pept_C3G_Picornavir"/>
</dbReference>
<name>W8BRX3_CERCA</name>
<organism evidence="5">
    <name type="scientific">Ceratitis capitata</name>
    <name type="common">Mediterranean fruit fly</name>
    <name type="synonym">Tephritis capitata</name>
    <dbReference type="NCBI Taxonomy" id="7213"/>
    <lineage>
        <taxon>Eukaryota</taxon>
        <taxon>Metazoa</taxon>
        <taxon>Ecdysozoa</taxon>
        <taxon>Arthropoda</taxon>
        <taxon>Hexapoda</taxon>
        <taxon>Insecta</taxon>
        <taxon>Pterygota</taxon>
        <taxon>Neoptera</taxon>
        <taxon>Endopterygota</taxon>
        <taxon>Diptera</taxon>
        <taxon>Brachycera</taxon>
        <taxon>Muscomorpha</taxon>
        <taxon>Tephritoidea</taxon>
        <taxon>Tephritidae</taxon>
        <taxon>Ceratitis</taxon>
        <taxon>Ceratitis</taxon>
    </lineage>
</organism>
<dbReference type="InterPro" id="IPR044067">
    <property type="entry name" value="PCV_3C_PRO"/>
</dbReference>
<dbReference type="Pfam" id="PF00910">
    <property type="entry name" value="RNA_helicase"/>
    <property type="match status" value="1"/>
</dbReference>
<dbReference type="GO" id="GO:0006351">
    <property type="term" value="P:DNA-templated transcription"/>
    <property type="evidence" value="ECO:0007669"/>
    <property type="project" value="InterPro"/>
</dbReference>
<dbReference type="InterPro" id="IPR000605">
    <property type="entry name" value="Helicase_SF3_ssDNA/RNA_vir"/>
</dbReference>
<feature type="domain" description="Peptidase C3" evidence="4">
    <location>
        <begin position="1111"/>
        <end position="1351"/>
    </location>
</feature>
<dbReference type="EMBL" id="GAMC01006902">
    <property type="protein sequence ID" value="JAB99653.1"/>
    <property type="molecule type" value="mRNA"/>
</dbReference>
<dbReference type="InterPro" id="IPR014759">
    <property type="entry name" value="Helicase_SF3_ssRNA_vir"/>
</dbReference>
<dbReference type="Gene3D" id="2.40.10.10">
    <property type="entry name" value="Trypsin-like serine proteases"/>
    <property type="match status" value="1"/>
</dbReference>
<dbReference type="InterPro" id="IPR043502">
    <property type="entry name" value="DNA/RNA_pol_sf"/>
</dbReference>
<dbReference type="Gene3D" id="1.20.960.20">
    <property type="match status" value="1"/>
</dbReference>
<dbReference type="InterPro" id="IPR001205">
    <property type="entry name" value="RNA-dir_pol_C"/>
</dbReference>
<dbReference type="Gene3D" id="3.30.70.270">
    <property type="match status" value="1"/>
</dbReference>
<feature type="domain" description="SF3 helicase" evidence="3">
    <location>
        <begin position="583"/>
        <end position="756"/>
    </location>
</feature>
<evidence type="ECO:0000259" key="2">
    <source>
        <dbReference type="PROSITE" id="PS50507"/>
    </source>
</evidence>
<dbReference type="Pfam" id="PF12381">
    <property type="entry name" value="Peptidase_C3G"/>
    <property type="match status" value="1"/>
</dbReference>
<dbReference type="GO" id="GO:0039694">
    <property type="term" value="P:viral RNA genome replication"/>
    <property type="evidence" value="ECO:0007669"/>
    <property type="project" value="InterPro"/>
</dbReference>
<evidence type="ECO:0000259" key="4">
    <source>
        <dbReference type="PROSITE" id="PS51874"/>
    </source>
</evidence>
<dbReference type="InterPro" id="IPR007094">
    <property type="entry name" value="RNA-dir_pol_PSvirus"/>
</dbReference>
<evidence type="ECO:0000259" key="3">
    <source>
        <dbReference type="PROSITE" id="PS51218"/>
    </source>
</evidence>
<dbReference type="GO" id="GO:0003724">
    <property type="term" value="F:RNA helicase activity"/>
    <property type="evidence" value="ECO:0007669"/>
    <property type="project" value="InterPro"/>
</dbReference>
<feature type="domain" description="RdRp catalytic" evidence="2">
    <location>
        <begin position="1641"/>
        <end position="1782"/>
    </location>
</feature>
<dbReference type="SUPFAM" id="SSF50494">
    <property type="entry name" value="Trypsin-like serine proteases"/>
    <property type="match status" value="1"/>
</dbReference>
<sequence length="1918" mass="220832">NKNNKMKIIDVTIGRDFETHVEETFEVMSMPIAIRMPVAEHLGEKLAMKVDDMETFFKYFPDMEENEILYTDNFDVRKSVDASVVPPVLSLKERCIETIRLERIDTTPLKHFYLPAIKQAIQDFPEQRWIILLPENIAIFQFDYVKTPDMDINTDDLNVFTHNMLIKMLGKETTLDLCNQLEYYALLDGNMNRNLLVAYEYTDMWLVHFYRGFLRPYIVNTSIAETTICTRIPVTQNWLRLMRKYNWYDIVKQLVYHEVYDEEITCIIGDSFDTKYLMKCGDVESNPGPTVLSTLNRLNNPKVKCAEVQGWMSIPNYLGKITSFLSEQLPALMDRFFFTVEETREQFREDVATINDTTLSLRDKLANLKYDLVKCFVLVLTVFLLCLYEQYTLSLITAILGVIGLFSDIPRDLMEWLRDYFYPLQDENKVEVQLDAGSAIALCGPAILSIVAFYGINKLPKDSEIEMFSKKIFSIDKGVTGTVHMFEHFAKLWACCQEWVSEKLGIVETGAITTFEQDVMKWHKEIEFWSVLKNKEDAKKDPNKALTISKLYLTGMNHKRQATLLNMDRRIHDILNSGIIAASKLYKFVEESNAIGGGTRFKPLGIALFGESQIGKTTMVETLSQDLLYEMGHRDVETYRNEIYSRQAETEFFDGYVNQSIIIVDDAFAINDSQTKPNAEIAETIRMINEFPHHLHMAILQDKNTYNTSRVVLWTINNINIQTPSLSYPKAFHNRLMENSYKVEPADHVVKIVKDGNGQEQKLLDQSKVNTANGPIDLSIYKITKYERYERDGGVVYYPVGNPMNYEQFAEHCKELYKCRVERHANKTQFLNSRFEQLVKQPRKIEVQVGSPELIKNLESLGEKPLRTCYIKPPVKQFNAAAYREEFVDAREMSLGEALSLERKRIIEENNKLLSRYRTWDLLLKIGSTILLVYGIYKTCRELFSNNTIELIEKAKALDIQTALKYAHGLAKEPEANKNYYLAMIRQKMVPNVVTCILSDVKFSWDELGDSFEVFNRINLLRVPTEEEEAIYDLFFDKVLLDAENVAKVEMISSGSQPLNKAKKIAVEHYLSKKQRNYTTEIVSSGAQPLHKQQKIQIETQPMPKEEIVTQACSDLATLQEGRCLLDKNIYKCLLNNNHVLGNVIVVKGHVVMMPYHYIAWLQMRGVTRKDTLALNCINNVPTVSKYQRCTINMSTIFDDELKLTPNVLRIKDHDADIDAALIYVDPRNNIMHNHGDITPKLITNEELGYIMQSAMAVMFGYNSDMKHFSKCEKFVQELTPFDTPIQLNMEGQDYMMLRCGYSYSVASEKGDCGAALMVLSRRNNRKWIGMHVAGSSNNEGYSIKLTQELIATHLKQLEINIKQKLITAEVQNLPLEGAVCPDGDFILNGVTEIPLSASSITKIEPSLIYGEFSTPITKPAYLRPFTNFEGILVDPAMLGLKKAGGEQVLCDKYILNEVTAYMKQRLMQQHNQSINLPAYARVMTYEEAIQGANDDFMRAVCRTTSPGYPWNSDPKYNTTLPGKSAWMGRDGTFDFVSPRAMELRQAVENLEKSCLAGIQRDVICADTLKDERRPIAKVEQGKTRLFAACPQHFVVLFRKYYLGFSAWIMHNRIDNEIAVGTNPFSYDWGKIARRLQTKGERVLAGDFSNFDGSLNSMVLWRIFDVIEHWYKMNDPNYSINHYMVRQTLWAHIVNSVHIYKNTLYQWTHSQPSGNPFTVIINSIYNSMILRCAYLTCMRDNCKEDPRDHSLYTVEAFDKHIAVITYGDDNCLNISPFISKYFNQITLTAALKKWGHDYTDEGKTGEIVEWRTLDNIAFLKRKFIFDNHINKWLAPLDEAVIWEMLNWKRTNEISPKDALRVSISTAAREMALHGKDKYDQFSSLLQSNPSVRKYRLNIVIPTYASMLATIEDMDFFLD</sequence>
<feature type="non-terminal residue" evidence="5">
    <location>
        <position position="1"/>
    </location>
</feature>
<dbReference type="PROSITE" id="PS51218">
    <property type="entry name" value="SF3_HELICASE_2"/>
    <property type="match status" value="1"/>
</dbReference>
<reference evidence="5" key="2">
    <citation type="journal article" date="2014" name="BMC Genomics">
        <title>A genomic perspective to assessing quality of mass-reared SIT flies used in Mediterranean fruit fly (Ceratitis capitata) eradication in California.</title>
        <authorList>
            <person name="Calla B."/>
            <person name="Hall B."/>
            <person name="Hou S."/>
            <person name="Geib S.M."/>
        </authorList>
    </citation>
    <scope>NUCLEOTIDE SEQUENCE</scope>
</reference>
<gene>
    <name evidence="5" type="primary">POLN</name>
</gene>
<dbReference type="PROSITE" id="PS50507">
    <property type="entry name" value="RDRP_SSRNA_POS"/>
    <property type="match status" value="1"/>
</dbReference>
<dbReference type="GO" id="GO:0003968">
    <property type="term" value="F:RNA-directed RNA polymerase activity"/>
    <property type="evidence" value="ECO:0007669"/>
    <property type="project" value="InterPro"/>
</dbReference>
<dbReference type="GO" id="GO:0071897">
    <property type="term" value="P:DNA biosynthetic process"/>
    <property type="evidence" value="ECO:0007669"/>
    <property type="project" value="UniProtKB-ARBA"/>
</dbReference>
<evidence type="ECO:0000313" key="5">
    <source>
        <dbReference type="EMBL" id="JAB99653.1"/>
    </source>
</evidence>
<dbReference type="InterPro" id="IPR043504">
    <property type="entry name" value="Peptidase_S1_PA_chymotrypsin"/>
</dbReference>
<dbReference type="SUPFAM" id="SSF56672">
    <property type="entry name" value="DNA/RNA polymerases"/>
    <property type="match status" value="1"/>
</dbReference>
<dbReference type="InterPro" id="IPR043128">
    <property type="entry name" value="Rev_trsase/Diguanyl_cyclase"/>
</dbReference>
<proteinExistence type="evidence at transcript level"/>
<dbReference type="InterPro" id="IPR009003">
    <property type="entry name" value="Peptidase_S1_PA"/>
</dbReference>
<keyword evidence="1" id="KW-0378">Hydrolase</keyword>
<reference evidence="5" key="1">
    <citation type="submission" date="2013-07" db="EMBL/GenBank/DDBJ databases">
        <authorList>
            <person name="Geib S."/>
        </authorList>
    </citation>
    <scope>NUCLEOTIDE SEQUENCE</scope>
</reference>
<evidence type="ECO:0000256" key="1">
    <source>
        <dbReference type="ARBA" id="ARBA00022801"/>
    </source>
</evidence>
<dbReference type="GO" id="GO:0003723">
    <property type="term" value="F:RNA binding"/>
    <property type="evidence" value="ECO:0007669"/>
    <property type="project" value="InterPro"/>
</dbReference>
<dbReference type="CDD" id="cd23194">
    <property type="entry name" value="Dicistroviridae_RdRp"/>
    <property type="match status" value="1"/>
</dbReference>
<protein>
    <submittedName>
        <fullName evidence="5">Replicase polyprotein</fullName>
    </submittedName>
</protein>
<dbReference type="PROSITE" id="PS51874">
    <property type="entry name" value="PCV_3C_PRO"/>
    <property type="match status" value="1"/>
</dbReference>
<dbReference type="GO" id="GO:0004197">
    <property type="term" value="F:cysteine-type endopeptidase activity"/>
    <property type="evidence" value="ECO:0007669"/>
    <property type="project" value="InterPro"/>
</dbReference>
<accession>W8BRX3</accession>
<dbReference type="OrthoDB" id="2020426at2759"/>